<accession>A0A5C8PIT8</accession>
<comment type="subcellular location">
    <subcellularLocation>
        <location evidence="1">Periplasm</location>
    </subcellularLocation>
</comment>
<keyword evidence="8" id="KW-1185">Reference proteome</keyword>
<feature type="domain" description="Solute-binding protein family 5" evidence="6">
    <location>
        <begin position="73"/>
        <end position="433"/>
    </location>
</feature>
<dbReference type="OrthoDB" id="9803988at2"/>
<organism evidence="7 8">
    <name type="scientific">Vineibacter terrae</name>
    <dbReference type="NCBI Taxonomy" id="2586908"/>
    <lineage>
        <taxon>Bacteria</taxon>
        <taxon>Pseudomonadati</taxon>
        <taxon>Pseudomonadota</taxon>
        <taxon>Alphaproteobacteria</taxon>
        <taxon>Hyphomicrobiales</taxon>
        <taxon>Vineibacter</taxon>
    </lineage>
</organism>
<gene>
    <name evidence="7" type="ORF">FHP25_20195</name>
</gene>
<dbReference type="SUPFAM" id="SSF53850">
    <property type="entry name" value="Periplasmic binding protein-like II"/>
    <property type="match status" value="1"/>
</dbReference>
<proteinExistence type="inferred from homology"/>
<dbReference type="PANTHER" id="PTHR30290:SF9">
    <property type="entry name" value="OLIGOPEPTIDE-BINDING PROTEIN APPA"/>
    <property type="match status" value="1"/>
</dbReference>
<dbReference type="EMBL" id="VDUZ01000023">
    <property type="protein sequence ID" value="TXL73730.1"/>
    <property type="molecule type" value="Genomic_DNA"/>
</dbReference>
<evidence type="ECO:0000256" key="3">
    <source>
        <dbReference type="ARBA" id="ARBA00022448"/>
    </source>
</evidence>
<dbReference type="GO" id="GO:0043190">
    <property type="term" value="C:ATP-binding cassette (ABC) transporter complex"/>
    <property type="evidence" value="ECO:0007669"/>
    <property type="project" value="InterPro"/>
</dbReference>
<dbReference type="GO" id="GO:0030288">
    <property type="term" value="C:outer membrane-bounded periplasmic space"/>
    <property type="evidence" value="ECO:0007669"/>
    <property type="project" value="UniProtKB-ARBA"/>
</dbReference>
<evidence type="ECO:0000256" key="2">
    <source>
        <dbReference type="ARBA" id="ARBA00005695"/>
    </source>
</evidence>
<comment type="similarity">
    <text evidence="2">Belongs to the bacterial solute-binding protein 5 family.</text>
</comment>
<feature type="chain" id="PRO_5022964003" evidence="5">
    <location>
        <begin position="26"/>
        <end position="508"/>
    </location>
</feature>
<dbReference type="Proteomes" id="UP000321638">
    <property type="component" value="Unassembled WGS sequence"/>
</dbReference>
<dbReference type="Gene3D" id="3.40.190.10">
    <property type="entry name" value="Periplasmic binding protein-like II"/>
    <property type="match status" value="1"/>
</dbReference>
<evidence type="ECO:0000313" key="8">
    <source>
        <dbReference type="Proteomes" id="UP000321638"/>
    </source>
</evidence>
<dbReference type="PIRSF" id="PIRSF002741">
    <property type="entry name" value="MppA"/>
    <property type="match status" value="1"/>
</dbReference>
<keyword evidence="4 5" id="KW-0732">Signal</keyword>
<dbReference type="Gene3D" id="3.10.105.10">
    <property type="entry name" value="Dipeptide-binding Protein, Domain 3"/>
    <property type="match status" value="1"/>
</dbReference>
<dbReference type="GO" id="GO:0015833">
    <property type="term" value="P:peptide transport"/>
    <property type="evidence" value="ECO:0007669"/>
    <property type="project" value="TreeGrafter"/>
</dbReference>
<dbReference type="InterPro" id="IPR030678">
    <property type="entry name" value="Peptide/Ni-bd"/>
</dbReference>
<evidence type="ECO:0000256" key="4">
    <source>
        <dbReference type="ARBA" id="ARBA00022729"/>
    </source>
</evidence>
<dbReference type="GO" id="GO:1904680">
    <property type="term" value="F:peptide transmembrane transporter activity"/>
    <property type="evidence" value="ECO:0007669"/>
    <property type="project" value="TreeGrafter"/>
</dbReference>
<protein>
    <submittedName>
        <fullName evidence="7">ABC transporter substrate-binding protein</fullName>
    </submittedName>
</protein>
<evidence type="ECO:0000256" key="5">
    <source>
        <dbReference type="SAM" id="SignalP"/>
    </source>
</evidence>
<dbReference type="InterPro" id="IPR000914">
    <property type="entry name" value="SBP_5_dom"/>
</dbReference>
<reference evidence="7 8" key="1">
    <citation type="submission" date="2019-06" db="EMBL/GenBank/DDBJ databases">
        <title>New taxonomy in bacterial strain CC-CFT640, isolated from vineyard.</title>
        <authorList>
            <person name="Lin S.-Y."/>
            <person name="Tsai C.-F."/>
            <person name="Young C.-C."/>
        </authorList>
    </citation>
    <scope>NUCLEOTIDE SEQUENCE [LARGE SCALE GENOMIC DNA]</scope>
    <source>
        <strain evidence="7 8">CC-CFT640</strain>
    </source>
</reference>
<dbReference type="Gene3D" id="3.90.76.10">
    <property type="entry name" value="Dipeptide-binding Protein, Domain 1"/>
    <property type="match status" value="1"/>
</dbReference>
<dbReference type="PANTHER" id="PTHR30290">
    <property type="entry name" value="PERIPLASMIC BINDING COMPONENT OF ABC TRANSPORTER"/>
    <property type="match status" value="1"/>
</dbReference>
<evidence type="ECO:0000256" key="1">
    <source>
        <dbReference type="ARBA" id="ARBA00004418"/>
    </source>
</evidence>
<keyword evidence="3" id="KW-0813">Transport</keyword>
<comment type="caution">
    <text evidence="7">The sequence shown here is derived from an EMBL/GenBank/DDBJ whole genome shotgun (WGS) entry which is preliminary data.</text>
</comment>
<dbReference type="AlphaFoldDB" id="A0A5C8PIT8"/>
<dbReference type="Pfam" id="PF00496">
    <property type="entry name" value="SBP_bac_5"/>
    <property type="match status" value="1"/>
</dbReference>
<sequence length="508" mass="56242">MVIGRMLRGLAVVAALGLAAGEAAAQKSADTLRILFRDAVPNIELYFNSQRTGLILSHLAWDTLVHRDPVSFELKPALATDWKLIEDNSLEFTLRQGVKFHDGSTMTADDVVYTINLAADPNSKVATPSNYSWIDTAEKIDDYKVRVKLKRPTPAALEYVALVLPINPKAYREKVGAEAFSRAPVGTGPYKIVKLDQAKEVHFERFADYYKDSPKGMPRIGKLLVRFVPDAATEMTELLAGRADWIWNLNPDQFDSVNKMPTLQAVRAESMRIGYLSIDAAGRSGAGNPLTKLKVRQAIWHAIDRETIAKRLVTGGSRVPPAPCYPTQFGCDGDVAVKYDYDPAKAKALLAEAGYPDGFDTELVSYILPQWTASVQSYLQAVGIRAKVSQLQVAAAIQRAWRGENPLYLGSWGSYSVNDVSAILPNMLGGGNDDYARDPEIHKLLEEGGSANDPAKRKAAYSAAIKRVTEQAYWLPLHTYVNTYGFVKTLDFKPFADELPRFYLYGWK</sequence>
<evidence type="ECO:0000259" key="6">
    <source>
        <dbReference type="Pfam" id="PF00496"/>
    </source>
</evidence>
<name>A0A5C8PIT8_9HYPH</name>
<dbReference type="RefSeq" id="WP_147848774.1">
    <property type="nucleotide sequence ID" value="NZ_VDUZ01000023.1"/>
</dbReference>
<dbReference type="CDD" id="cd08515">
    <property type="entry name" value="PBP2_NikA_DppA_OppA_like_10"/>
    <property type="match status" value="1"/>
</dbReference>
<feature type="signal peptide" evidence="5">
    <location>
        <begin position="1"/>
        <end position="25"/>
    </location>
</feature>
<dbReference type="InterPro" id="IPR039424">
    <property type="entry name" value="SBP_5"/>
</dbReference>
<evidence type="ECO:0000313" key="7">
    <source>
        <dbReference type="EMBL" id="TXL73730.1"/>
    </source>
</evidence>